<evidence type="ECO:0000313" key="18">
    <source>
        <dbReference type="EMBL" id="KAK7114172.1"/>
    </source>
</evidence>
<evidence type="ECO:0000256" key="1">
    <source>
        <dbReference type="ARBA" id="ARBA00004342"/>
    </source>
</evidence>
<dbReference type="GO" id="GO:0004722">
    <property type="term" value="F:protein serine/threonine phosphatase activity"/>
    <property type="evidence" value="ECO:0007669"/>
    <property type="project" value="UniProtKB-EC"/>
</dbReference>
<dbReference type="GO" id="GO:0005886">
    <property type="term" value="C:plasma membrane"/>
    <property type="evidence" value="ECO:0007669"/>
    <property type="project" value="UniProtKB-SubCell"/>
</dbReference>
<comment type="similarity">
    <text evidence="2">Belongs to the protein-tyrosine phosphatase family. Non-receptor class dual specificity subfamily.</text>
</comment>
<dbReference type="PRINTS" id="PR01908">
    <property type="entry name" value="ADSPHPHTASE"/>
</dbReference>
<evidence type="ECO:0000256" key="2">
    <source>
        <dbReference type="ARBA" id="ARBA00008601"/>
    </source>
</evidence>
<keyword evidence="8" id="KW-0904">Protein phosphatase</keyword>
<evidence type="ECO:0000256" key="6">
    <source>
        <dbReference type="ARBA" id="ARBA00022707"/>
    </source>
</evidence>
<dbReference type="EMBL" id="JBAMIC010000001">
    <property type="protein sequence ID" value="KAK7114172.1"/>
    <property type="molecule type" value="Genomic_DNA"/>
</dbReference>
<reference evidence="18 19" key="1">
    <citation type="submission" date="2024-02" db="EMBL/GenBank/DDBJ databases">
        <title>Chromosome-scale genome assembly of the rough periwinkle Littorina saxatilis.</title>
        <authorList>
            <person name="De Jode A."/>
            <person name="Faria R."/>
            <person name="Formenti G."/>
            <person name="Sims Y."/>
            <person name="Smith T.P."/>
            <person name="Tracey A."/>
            <person name="Wood J.M.D."/>
            <person name="Zagrodzka Z.B."/>
            <person name="Johannesson K."/>
            <person name="Butlin R.K."/>
            <person name="Leder E.H."/>
        </authorList>
    </citation>
    <scope>NUCLEOTIDE SEQUENCE [LARGE SCALE GENOMIC DNA]</scope>
    <source>
        <strain evidence="18">Snail1</strain>
        <tissue evidence="18">Muscle</tissue>
    </source>
</reference>
<keyword evidence="5" id="KW-1003">Cell membrane</keyword>
<comment type="catalytic activity">
    <reaction evidence="11">
        <text>O-phospho-L-seryl-[protein] + H2O = L-seryl-[protein] + phosphate</text>
        <dbReference type="Rhea" id="RHEA:20629"/>
        <dbReference type="Rhea" id="RHEA-COMP:9863"/>
        <dbReference type="Rhea" id="RHEA-COMP:11604"/>
        <dbReference type="ChEBI" id="CHEBI:15377"/>
        <dbReference type="ChEBI" id="CHEBI:29999"/>
        <dbReference type="ChEBI" id="CHEBI:43474"/>
        <dbReference type="ChEBI" id="CHEBI:83421"/>
        <dbReference type="EC" id="3.1.3.16"/>
    </reaction>
</comment>
<dbReference type="Gene3D" id="3.90.190.10">
    <property type="entry name" value="Protein tyrosine phosphatase superfamily"/>
    <property type="match status" value="1"/>
</dbReference>
<dbReference type="FunFam" id="3.90.190.10:FF:000052">
    <property type="entry name" value="Dual specificity phosphatase 15"/>
    <property type="match status" value="1"/>
</dbReference>
<comment type="catalytic activity">
    <reaction evidence="13">
        <text>O-phospho-L-tyrosyl-[protein] + H2O = L-tyrosyl-[protein] + phosphate</text>
        <dbReference type="Rhea" id="RHEA:10684"/>
        <dbReference type="Rhea" id="RHEA-COMP:10136"/>
        <dbReference type="Rhea" id="RHEA-COMP:20101"/>
        <dbReference type="ChEBI" id="CHEBI:15377"/>
        <dbReference type="ChEBI" id="CHEBI:43474"/>
        <dbReference type="ChEBI" id="CHEBI:46858"/>
        <dbReference type="ChEBI" id="CHEBI:61978"/>
        <dbReference type="EC" id="3.1.3.48"/>
    </reaction>
</comment>
<comment type="subcellular location">
    <subcellularLocation>
        <location evidence="1">Cell membrane</location>
        <topology evidence="1">Lipid-anchor</topology>
        <orientation evidence="1">Cytoplasmic side</orientation>
    </subcellularLocation>
</comment>
<evidence type="ECO:0000256" key="14">
    <source>
        <dbReference type="ARBA" id="ARBA00068799"/>
    </source>
</evidence>
<evidence type="ECO:0000259" key="17">
    <source>
        <dbReference type="PROSITE" id="PS50056"/>
    </source>
</evidence>
<feature type="compositionally biased region" description="Polar residues" evidence="15">
    <location>
        <begin position="234"/>
        <end position="247"/>
    </location>
</feature>
<evidence type="ECO:0000259" key="16">
    <source>
        <dbReference type="PROSITE" id="PS50054"/>
    </source>
</evidence>
<dbReference type="SUPFAM" id="SSF52799">
    <property type="entry name" value="(Phosphotyrosine protein) phosphatases II"/>
    <property type="match status" value="1"/>
</dbReference>
<evidence type="ECO:0000256" key="4">
    <source>
        <dbReference type="ARBA" id="ARBA00013081"/>
    </source>
</evidence>
<feature type="compositionally biased region" description="Low complexity" evidence="15">
    <location>
        <begin position="222"/>
        <end position="233"/>
    </location>
</feature>
<dbReference type="InterPro" id="IPR000387">
    <property type="entry name" value="Tyr_Pase_dom"/>
</dbReference>
<dbReference type="SMART" id="SM00195">
    <property type="entry name" value="DSPc"/>
    <property type="match status" value="1"/>
</dbReference>
<evidence type="ECO:0000256" key="7">
    <source>
        <dbReference type="ARBA" id="ARBA00022801"/>
    </source>
</evidence>
<evidence type="ECO:0000256" key="13">
    <source>
        <dbReference type="ARBA" id="ARBA00051722"/>
    </source>
</evidence>
<dbReference type="GO" id="GO:0005829">
    <property type="term" value="C:cytosol"/>
    <property type="evidence" value="ECO:0007669"/>
    <property type="project" value="TreeGrafter"/>
</dbReference>
<evidence type="ECO:0000256" key="8">
    <source>
        <dbReference type="ARBA" id="ARBA00022912"/>
    </source>
</evidence>
<sequence length="247" mass="27110">MGGAMSEILPGLYVGNIRDAQGKEKLEANNITHILSIHDNAKELIPDKKYLCIVAGDNPHQDLMQFFPQCIDFIHQARLSGGSVLVHCLAGVSRSVTVTAAYMMTATSLGWRDAINAIRGARNQANPNFGFQKQLQRYENEELEKARQKFKEKYPENKFNDEADCKQLLRCFKHFVQTGESTTNATSVPKDEHDGLYPLPPNAYSSNRHCKLDPDTVPELNAAGSEGTASAEAVTSNAASPQAGQSD</sequence>
<evidence type="ECO:0000256" key="5">
    <source>
        <dbReference type="ARBA" id="ARBA00022475"/>
    </source>
</evidence>
<feature type="domain" description="Tyrosine-protein phosphatase" evidence="16">
    <location>
        <begin position="4"/>
        <end position="144"/>
    </location>
</feature>
<dbReference type="PROSITE" id="PS50056">
    <property type="entry name" value="TYR_PHOSPHATASE_2"/>
    <property type="match status" value="1"/>
</dbReference>
<proteinExistence type="inferred from homology"/>
<feature type="region of interest" description="Disordered" evidence="15">
    <location>
        <begin position="181"/>
        <end position="247"/>
    </location>
</feature>
<comment type="caution">
    <text evidence="18">The sequence shown here is derived from an EMBL/GenBank/DDBJ whole genome shotgun (WGS) entry which is preliminary data.</text>
</comment>
<dbReference type="PROSITE" id="PS50054">
    <property type="entry name" value="TYR_PHOSPHATASE_DUAL"/>
    <property type="match status" value="1"/>
</dbReference>
<organism evidence="18 19">
    <name type="scientific">Littorina saxatilis</name>
    <dbReference type="NCBI Taxonomy" id="31220"/>
    <lineage>
        <taxon>Eukaryota</taxon>
        <taxon>Metazoa</taxon>
        <taxon>Spiralia</taxon>
        <taxon>Lophotrochozoa</taxon>
        <taxon>Mollusca</taxon>
        <taxon>Gastropoda</taxon>
        <taxon>Caenogastropoda</taxon>
        <taxon>Littorinimorpha</taxon>
        <taxon>Littorinoidea</taxon>
        <taxon>Littorinidae</taxon>
        <taxon>Littorina</taxon>
    </lineage>
</organism>
<dbReference type="EC" id="3.1.3.48" evidence="3"/>
<dbReference type="GO" id="GO:0004725">
    <property type="term" value="F:protein tyrosine phosphatase activity"/>
    <property type="evidence" value="ECO:0007669"/>
    <property type="project" value="UniProtKB-EC"/>
</dbReference>
<evidence type="ECO:0000256" key="11">
    <source>
        <dbReference type="ARBA" id="ARBA00047761"/>
    </source>
</evidence>
<name>A0AAN9BYG5_9CAEN</name>
<keyword evidence="7" id="KW-0378">Hydrolase</keyword>
<dbReference type="InterPro" id="IPR000340">
    <property type="entry name" value="Dual-sp_phosphatase_cat-dom"/>
</dbReference>
<evidence type="ECO:0000256" key="12">
    <source>
        <dbReference type="ARBA" id="ARBA00048336"/>
    </source>
</evidence>
<evidence type="ECO:0000313" key="19">
    <source>
        <dbReference type="Proteomes" id="UP001374579"/>
    </source>
</evidence>
<dbReference type="Pfam" id="PF00782">
    <property type="entry name" value="DSPc"/>
    <property type="match status" value="1"/>
</dbReference>
<dbReference type="GO" id="GO:0007165">
    <property type="term" value="P:signal transduction"/>
    <property type="evidence" value="ECO:0007669"/>
    <property type="project" value="TreeGrafter"/>
</dbReference>
<evidence type="ECO:0000256" key="15">
    <source>
        <dbReference type="SAM" id="MobiDB-lite"/>
    </source>
</evidence>
<dbReference type="PANTHER" id="PTHR45948">
    <property type="entry name" value="DUAL SPECIFICITY PROTEIN PHOSPHATASE DDB_G0269404-RELATED"/>
    <property type="match status" value="1"/>
</dbReference>
<evidence type="ECO:0000256" key="3">
    <source>
        <dbReference type="ARBA" id="ARBA00013064"/>
    </source>
</evidence>
<dbReference type="EC" id="3.1.3.16" evidence="4"/>
<evidence type="ECO:0000256" key="10">
    <source>
        <dbReference type="ARBA" id="ARBA00023288"/>
    </source>
</evidence>
<accession>A0AAN9BYG5</accession>
<feature type="domain" description="Tyrosine specific protein phosphatases" evidence="17">
    <location>
        <begin position="65"/>
        <end position="122"/>
    </location>
</feature>
<keyword evidence="10" id="KW-0449">Lipoprotein</keyword>
<keyword evidence="6" id="KW-0519">Myristate</keyword>
<dbReference type="InterPro" id="IPR029021">
    <property type="entry name" value="Prot-tyrosine_phosphatase-like"/>
</dbReference>
<gene>
    <name evidence="18" type="ORF">V1264_000277</name>
</gene>
<evidence type="ECO:0000256" key="9">
    <source>
        <dbReference type="ARBA" id="ARBA00023136"/>
    </source>
</evidence>
<comment type="catalytic activity">
    <reaction evidence="12">
        <text>O-phospho-L-threonyl-[protein] + H2O = L-threonyl-[protein] + phosphate</text>
        <dbReference type="Rhea" id="RHEA:47004"/>
        <dbReference type="Rhea" id="RHEA-COMP:11060"/>
        <dbReference type="Rhea" id="RHEA-COMP:11605"/>
        <dbReference type="ChEBI" id="CHEBI:15377"/>
        <dbReference type="ChEBI" id="CHEBI:30013"/>
        <dbReference type="ChEBI" id="CHEBI:43474"/>
        <dbReference type="ChEBI" id="CHEBI:61977"/>
        <dbReference type="EC" id="3.1.3.16"/>
    </reaction>
</comment>
<dbReference type="Proteomes" id="UP001374579">
    <property type="component" value="Unassembled WGS sequence"/>
</dbReference>
<dbReference type="PANTHER" id="PTHR45948:SF2">
    <property type="entry name" value="DUAL SPECIFICITY PROTEIN PHOSPHATASE"/>
    <property type="match status" value="1"/>
</dbReference>
<dbReference type="CDD" id="cd14519">
    <property type="entry name" value="DSP_DUSP22_15"/>
    <property type="match status" value="1"/>
</dbReference>
<protein>
    <recommendedName>
        <fullName evidence="14">Dual specificity protein phosphatase 15</fullName>
        <ecNumber evidence="4">3.1.3.16</ecNumber>
        <ecNumber evidence="3">3.1.3.48</ecNumber>
    </recommendedName>
</protein>
<dbReference type="AlphaFoldDB" id="A0AAN9BYG5"/>
<dbReference type="InterPro" id="IPR020422">
    <property type="entry name" value="TYR_PHOSPHATASE_DUAL_dom"/>
</dbReference>
<keyword evidence="9" id="KW-0472">Membrane</keyword>
<keyword evidence="19" id="KW-1185">Reference proteome</keyword>